<keyword evidence="1" id="KW-0472">Membrane</keyword>
<dbReference type="Proteomes" id="UP000199167">
    <property type="component" value="Unassembled WGS sequence"/>
</dbReference>
<gene>
    <name evidence="2" type="ORF">SAMN04488515_2752</name>
</gene>
<name>A0A1I0RJF2_9RHOB</name>
<feature type="transmembrane region" description="Helical" evidence="1">
    <location>
        <begin position="12"/>
        <end position="31"/>
    </location>
</feature>
<proteinExistence type="predicted"/>
<accession>A0A1I0RJF2</accession>
<evidence type="ECO:0000256" key="1">
    <source>
        <dbReference type="SAM" id="Phobius"/>
    </source>
</evidence>
<sequence length="52" mass="5735">MNDTQKSPNRKWLYALIPAGFAIIVLIMLGSGEVVQETTDSVLPDELEEATE</sequence>
<evidence type="ECO:0000313" key="3">
    <source>
        <dbReference type="Proteomes" id="UP000199167"/>
    </source>
</evidence>
<keyword evidence="1" id="KW-0812">Transmembrane</keyword>
<evidence type="ECO:0000313" key="2">
    <source>
        <dbReference type="EMBL" id="SEW40886.1"/>
    </source>
</evidence>
<dbReference type="RefSeq" id="WP_110521949.1">
    <property type="nucleotide sequence ID" value="NZ_FOIZ01000002.1"/>
</dbReference>
<organism evidence="2 3">
    <name type="scientific">Cognatiyoonia koreensis</name>
    <dbReference type="NCBI Taxonomy" id="364200"/>
    <lineage>
        <taxon>Bacteria</taxon>
        <taxon>Pseudomonadati</taxon>
        <taxon>Pseudomonadota</taxon>
        <taxon>Alphaproteobacteria</taxon>
        <taxon>Rhodobacterales</taxon>
        <taxon>Paracoccaceae</taxon>
        <taxon>Cognatiyoonia</taxon>
    </lineage>
</organism>
<keyword evidence="1" id="KW-1133">Transmembrane helix</keyword>
<reference evidence="2 3" key="1">
    <citation type="submission" date="2016-10" db="EMBL/GenBank/DDBJ databases">
        <authorList>
            <person name="de Groot N.N."/>
        </authorList>
    </citation>
    <scope>NUCLEOTIDE SEQUENCE [LARGE SCALE GENOMIC DNA]</scope>
    <source>
        <strain evidence="2 3">DSM 17925</strain>
    </source>
</reference>
<dbReference type="OrthoDB" id="7870876at2"/>
<keyword evidence="3" id="KW-1185">Reference proteome</keyword>
<dbReference type="EMBL" id="FOIZ01000002">
    <property type="protein sequence ID" value="SEW40886.1"/>
    <property type="molecule type" value="Genomic_DNA"/>
</dbReference>
<protein>
    <submittedName>
        <fullName evidence="2">Uncharacterized protein</fullName>
    </submittedName>
</protein>
<dbReference type="AlphaFoldDB" id="A0A1I0RJF2"/>